<proteinExistence type="predicted"/>
<feature type="non-terminal residue" evidence="1">
    <location>
        <position position="84"/>
    </location>
</feature>
<organism evidence="1 2">
    <name type="scientific">Datura stramonium</name>
    <name type="common">Jimsonweed</name>
    <name type="synonym">Common thornapple</name>
    <dbReference type="NCBI Taxonomy" id="4076"/>
    <lineage>
        <taxon>Eukaryota</taxon>
        <taxon>Viridiplantae</taxon>
        <taxon>Streptophyta</taxon>
        <taxon>Embryophyta</taxon>
        <taxon>Tracheophyta</taxon>
        <taxon>Spermatophyta</taxon>
        <taxon>Magnoliopsida</taxon>
        <taxon>eudicotyledons</taxon>
        <taxon>Gunneridae</taxon>
        <taxon>Pentapetalae</taxon>
        <taxon>asterids</taxon>
        <taxon>lamiids</taxon>
        <taxon>Solanales</taxon>
        <taxon>Solanaceae</taxon>
        <taxon>Solanoideae</taxon>
        <taxon>Datureae</taxon>
        <taxon>Datura</taxon>
    </lineage>
</organism>
<sequence>DSSVRAQNSPDNNVRVPEALVPKSPSWYIRGRICRSYSNTHIVSCCPVRPQGSAPNSYSSPDSEGASRIREFLRMNPLVFIGTK</sequence>
<accession>A0ABS8WNH8</accession>
<gene>
    <name evidence="1" type="ORF">HAX54_049965</name>
</gene>
<dbReference type="Proteomes" id="UP000823775">
    <property type="component" value="Unassembled WGS sequence"/>
</dbReference>
<comment type="caution">
    <text evidence="1">The sequence shown here is derived from an EMBL/GenBank/DDBJ whole genome shotgun (WGS) entry which is preliminary data.</text>
</comment>
<keyword evidence="2" id="KW-1185">Reference proteome</keyword>
<name>A0ABS8WNH8_DATST</name>
<protein>
    <submittedName>
        <fullName evidence="1">Uncharacterized protein</fullName>
    </submittedName>
</protein>
<evidence type="ECO:0000313" key="2">
    <source>
        <dbReference type="Proteomes" id="UP000823775"/>
    </source>
</evidence>
<dbReference type="EMBL" id="JACEIK010008638">
    <property type="protein sequence ID" value="MCE3051491.1"/>
    <property type="molecule type" value="Genomic_DNA"/>
</dbReference>
<feature type="non-terminal residue" evidence="1">
    <location>
        <position position="1"/>
    </location>
</feature>
<evidence type="ECO:0000313" key="1">
    <source>
        <dbReference type="EMBL" id="MCE3051491.1"/>
    </source>
</evidence>
<reference evidence="1 2" key="1">
    <citation type="journal article" date="2021" name="BMC Genomics">
        <title>Datura genome reveals duplications of psychoactive alkaloid biosynthetic genes and high mutation rate following tissue culture.</title>
        <authorList>
            <person name="Rajewski A."/>
            <person name="Carter-House D."/>
            <person name="Stajich J."/>
            <person name="Litt A."/>
        </authorList>
    </citation>
    <scope>NUCLEOTIDE SEQUENCE [LARGE SCALE GENOMIC DNA]</scope>
    <source>
        <strain evidence="1">AR-01</strain>
    </source>
</reference>